<keyword evidence="2" id="KW-1185">Reference proteome</keyword>
<dbReference type="Proteomes" id="UP000220959">
    <property type="component" value="Unassembled WGS sequence"/>
</dbReference>
<evidence type="ECO:0000313" key="1">
    <source>
        <dbReference type="EMBL" id="PDX62393.1"/>
    </source>
</evidence>
<dbReference type="EMBL" id="NMTR01000002">
    <property type="protein sequence ID" value="PDX62393.1"/>
    <property type="molecule type" value="Genomic_DNA"/>
</dbReference>
<reference evidence="1 2" key="1">
    <citation type="journal article" date="2017" name="Front. Microbiol.">
        <title>New Insights into the Diversity of the Genus Faecalibacterium.</title>
        <authorList>
            <person name="Benevides L."/>
            <person name="Burman S."/>
            <person name="Martin R."/>
            <person name="Robert V."/>
            <person name="Thomas M."/>
            <person name="Miquel S."/>
            <person name="Chain F."/>
            <person name="Sokol H."/>
            <person name="Bermudez-Humaran L.G."/>
            <person name="Morrison M."/>
            <person name="Langella P."/>
            <person name="Azevedo V.A."/>
            <person name="Chatel J.M."/>
            <person name="Soares S."/>
        </authorList>
    </citation>
    <scope>NUCLEOTIDE SEQUENCE [LARGE SCALE GENOMIC DNA]</scope>
    <source>
        <strain evidence="2">CNCM I-4541</strain>
    </source>
</reference>
<protein>
    <submittedName>
        <fullName evidence="1">N-acetyltransferase</fullName>
    </submittedName>
</protein>
<name>A0ACC9D420_9FIRM</name>
<sequence length="180" mass="20141">MLVKEMDEASIQAIGHAFGYYDYGPEKKGLIACFRSPDTAAEYICGFVRCVLADGFLHTTSERGEGYIAYKLPGQKVSFHAARLLLQGIRRSMNLREIIRFAKAISQGGPSLEDVLKKEKKPCIYVGMVCVREAYQGQGYMRKVMLLCMERTALPVWMLGGGALCAVFAVLLFREYHPVE</sequence>
<accession>A0ACC9D420</accession>
<gene>
    <name evidence="1" type="ORF">CGS49_01010</name>
</gene>
<evidence type="ECO:0000313" key="2">
    <source>
        <dbReference type="Proteomes" id="UP000220959"/>
    </source>
</evidence>
<comment type="caution">
    <text evidence="1">The sequence shown here is derived from an EMBL/GenBank/DDBJ whole genome shotgun (WGS) entry which is preliminary data.</text>
</comment>
<proteinExistence type="predicted"/>
<organism evidence="1 2">
    <name type="scientific">Faecalibacterium langellae</name>
    <dbReference type="NCBI Taxonomy" id="3435293"/>
    <lineage>
        <taxon>Bacteria</taxon>
        <taxon>Bacillati</taxon>
        <taxon>Bacillota</taxon>
        <taxon>Clostridia</taxon>
        <taxon>Eubacteriales</taxon>
        <taxon>Oscillospiraceae</taxon>
        <taxon>Faecalibacterium</taxon>
    </lineage>
</organism>